<accession>A0A0L0GFY7</accession>
<organism evidence="2 3">
    <name type="scientific">Sphaeroforma arctica JP610</name>
    <dbReference type="NCBI Taxonomy" id="667725"/>
    <lineage>
        <taxon>Eukaryota</taxon>
        <taxon>Ichthyosporea</taxon>
        <taxon>Ichthyophonida</taxon>
        <taxon>Sphaeroforma</taxon>
    </lineage>
</organism>
<proteinExistence type="predicted"/>
<dbReference type="EMBL" id="KQ241599">
    <property type="protein sequence ID" value="KNC87769.1"/>
    <property type="molecule type" value="Genomic_DNA"/>
</dbReference>
<reference evidence="2 3" key="1">
    <citation type="submission" date="2011-02" db="EMBL/GenBank/DDBJ databases">
        <title>The Genome Sequence of Sphaeroforma arctica JP610.</title>
        <authorList>
            <consortium name="The Broad Institute Genome Sequencing Platform"/>
            <person name="Russ C."/>
            <person name="Cuomo C."/>
            <person name="Young S.K."/>
            <person name="Zeng Q."/>
            <person name="Gargeya S."/>
            <person name="Alvarado L."/>
            <person name="Berlin A."/>
            <person name="Chapman S.B."/>
            <person name="Chen Z."/>
            <person name="Freedman E."/>
            <person name="Gellesch M."/>
            <person name="Goldberg J."/>
            <person name="Griggs A."/>
            <person name="Gujja S."/>
            <person name="Heilman E."/>
            <person name="Heiman D."/>
            <person name="Howarth C."/>
            <person name="Mehta T."/>
            <person name="Neiman D."/>
            <person name="Pearson M."/>
            <person name="Roberts A."/>
            <person name="Saif S."/>
            <person name="Shea T."/>
            <person name="Shenoy N."/>
            <person name="Sisk P."/>
            <person name="Stolte C."/>
            <person name="Sykes S."/>
            <person name="White J."/>
            <person name="Yandava C."/>
            <person name="Burger G."/>
            <person name="Gray M.W."/>
            <person name="Holland P.W.H."/>
            <person name="King N."/>
            <person name="Lang F.B.F."/>
            <person name="Roger A.J."/>
            <person name="Ruiz-Trillo I."/>
            <person name="Haas B."/>
            <person name="Nusbaum C."/>
            <person name="Birren B."/>
        </authorList>
    </citation>
    <scope>NUCLEOTIDE SEQUENCE [LARGE SCALE GENOMIC DNA]</scope>
    <source>
        <strain evidence="2 3">JP610</strain>
    </source>
</reference>
<feature type="region of interest" description="Disordered" evidence="1">
    <location>
        <begin position="37"/>
        <end position="56"/>
    </location>
</feature>
<evidence type="ECO:0000313" key="2">
    <source>
        <dbReference type="EMBL" id="KNC87769.1"/>
    </source>
</evidence>
<gene>
    <name evidence="2" type="ORF">SARC_00141</name>
</gene>
<dbReference type="GeneID" id="25900645"/>
<evidence type="ECO:0000313" key="3">
    <source>
        <dbReference type="Proteomes" id="UP000054560"/>
    </source>
</evidence>
<feature type="region of interest" description="Disordered" evidence="1">
    <location>
        <begin position="64"/>
        <end position="112"/>
    </location>
</feature>
<name>A0A0L0GFY7_9EUKA</name>
<dbReference type="AlphaFoldDB" id="A0A0L0GFY7"/>
<dbReference type="RefSeq" id="XP_014161671.1">
    <property type="nucleotide sequence ID" value="XM_014306196.1"/>
</dbReference>
<protein>
    <submittedName>
        <fullName evidence="2">Uncharacterized protein</fullName>
    </submittedName>
</protein>
<evidence type="ECO:0000256" key="1">
    <source>
        <dbReference type="SAM" id="MobiDB-lite"/>
    </source>
</evidence>
<sequence length="112" mass="12167">MDALLNPLVNSNNTDILQSTTDRLQKAYQAKHDENLLLPNPRIPAGAKEPARAQSGRLHVPAVFPTQPSDTMATNTLPQLSTTDSSTTGNDIEMADIKKEESPVVLTEDEQS</sequence>
<keyword evidence="3" id="KW-1185">Reference proteome</keyword>
<feature type="compositionally biased region" description="Polar residues" evidence="1">
    <location>
        <begin position="66"/>
        <end position="90"/>
    </location>
</feature>
<dbReference type="Proteomes" id="UP000054560">
    <property type="component" value="Unassembled WGS sequence"/>
</dbReference>